<accession>A0AAJ6FBI0</accession>
<dbReference type="AlphaFoldDB" id="A0AAJ6FBI0"/>
<gene>
    <name evidence="1" type="ORF">MEJ65_01085</name>
</gene>
<dbReference type="RefSeq" id="WP_280956046.1">
    <property type="nucleotide sequence ID" value="NZ_CP092145.1"/>
</dbReference>
<evidence type="ECO:0000313" key="1">
    <source>
        <dbReference type="EMBL" id="WGS67239.1"/>
    </source>
</evidence>
<dbReference type="Proteomes" id="UP001237869">
    <property type="component" value="Chromosome"/>
</dbReference>
<evidence type="ECO:0000313" key="2">
    <source>
        <dbReference type="Proteomes" id="UP001237869"/>
    </source>
</evidence>
<proteinExistence type="predicted"/>
<name>A0AAJ6FBI0_CARRU</name>
<protein>
    <submittedName>
        <fullName evidence="1">Uncharacterized protein</fullName>
    </submittedName>
</protein>
<sequence>MFNYFKYFKIGTNSKNCFLKQKYNYYFYSIIINNYLRIYNIKIFQNKLNIFLTKIVSNYKNNILYKKINGFMIFFSKKMICSKLSFLISIFKKKEKKKRIFFKIFLIKNKNYISKFFYFFKKKKLLSNIFSHNDIFKDNILILGNFISSLIDLNNYSFLKSNNDLSNLILEFTENLYFKKNIIVENFFKKKKNVFFNINYYILKTLIYRKKKLNLIRKTKNPNNYIKKNIFNEKF</sequence>
<organism evidence="1 2">
    <name type="scientific">Carsonella ruddii</name>
    <dbReference type="NCBI Taxonomy" id="114186"/>
    <lineage>
        <taxon>Bacteria</taxon>
        <taxon>Pseudomonadati</taxon>
        <taxon>Pseudomonadota</taxon>
        <taxon>Gammaproteobacteria</taxon>
        <taxon>Oceanospirillales</taxon>
        <taxon>Halomonadaceae</taxon>
        <taxon>Zymobacter group</taxon>
        <taxon>Candidatus Carsonella</taxon>
    </lineage>
</organism>
<dbReference type="EMBL" id="CP092148">
    <property type="protein sequence ID" value="WGS67239.1"/>
    <property type="molecule type" value="Genomic_DNA"/>
</dbReference>
<reference evidence="1" key="1">
    <citation type="submission" date="2022-02" db="EMBL/GenBank/DDBJ databases">
        <title>Long-read sequencing of the primary endosymbionts of Cacopsylla melanoneura.</title>
        <authorList>
            <person name="Dittmer J."/>
            <person name="Corretto E."/>
            <person name="Stauffer C."/>
            <person name="Schuler H."/>
        </authorList>
    </citation>
    <scope>NUCLEOTIDE SEQUENCE</scope>
    <source>
        <strain evidence="1">Cmel4</strain>
    </source>
</reference>